<evidence type="ECO:0000256" key="2">
    <source>
        <dbReference type="ARBA" id="ARBA00022741"/>
    </source>
</evidence>
<name>A0ABU4H761_9MICO</name>
<protein>
    <recommendedName>
        <fullName evidence="5">Putative glutamate--cysteine ligase 2</fullName>
        <ecNumber evidence="5">6.3.2.2</ecNumber>
    </recommendedName>
    <alternativeName>
        <fullName evidence="5">Gamma-glutamylcysteine synthetase 2</fullName>
        <shortName evidence="5">GCS 2</shortName>
        <shortName evidence="5">Gamma-GCS 2</shortName>
    </alternativeName>
</protein>
<dbReference type="SUPFAM" id="SSF55931">
    <property type="entry name" value="Glutamine synthetase/guanido kinase"/>
    <property type="match status" value="1"/>
</dbReference>
<evidence type="ECO:0000256" key="3">
    <source>
        <dbReference type="ARBA" id="ARBA00022840"/>
    </source>
</evidence>
<sequence>MQPTFGIEEEFVLLDPRSLTAVDRAPAAIAALRGEVTGVVGKEFFPSQVEYASPVFTTAAEALEALIGFRRRLARWADDAGLIAAATGTPFRTRAHADISPDDRYAHIAGDIAGVLPDHQINGMHVHVGIPDRESGVRASNALRVWLPLLLALSSNSPFWHGVDTGFDSWRAIHSRRWTTYGVPPVFADAAEHDATLRALRGIGATSDPGTINWNARLSAHYPTIEVRIFDTPLDPRTSVALAVITRALVASETPGSAGGAIDVTDAALWHAARYGVGETLVDPSTGELVPAGHAVGVLVEAVRPRLADALERELVDELRERITREGSGARRQRSAFGAGRRALGELYRREIAPG</sequence>
<dbReference type="InterPro" id="IPR011793">
    <property type="entry name" value="YbdK"/>
</dbReference>
<organism evidence="6 7">
    <name type="scientific">Microbacterium arthrosphaerae</name>
    <dbReference type="NCBI Taxonomy" id="792652"/>
    <lineage>
        <taxon>Bacteria</taxon>
        <taxon>Bacillati</taxon>
        <taxon>Actinomycetota</taxon>
        <taxon>Actinomycetes</taxon>
        <taxon>Micrococcales</taxon>
        <taxon>Microbacteriaceae</taxon>
        <taxon>Microbacterium</taxon>
    </lineage>
</organism>
<gene>
    <name evidence="6" type="ORF">R8Z58_13090</name>
</gene>
<comment type="similarity">
    <text evidence="5">Belongs to the glutamate--cysteine ligase type 2 family. YbdK subfamily.</text>
</comment>
<dbReference type="NCBIfam" id="TIGR02050">
    <property type="entry name" value="gshA_cyan_rel"/>
    <property type="match status" value="1"/>
</dbReference>
<dbReference type="InterPro" id="IPR006336">
    <property type="entry name" value="GCS2"/>
</dbReference>
<dbReference type="Pfam" id="PF04107">
    <property type="entry name" value="GCS2"/>
    <property type="match status" value="1"/>
</dbReference>
<dbReference type="Gene3D" id="3.30.590.20">
    <property type="match status" value="1"/>
</dbReference>
<comment type="function">
    <text evidence="5">ATP-dependent carboxylate-amine ligase which exhibits weak glutamate--cysteine ligase activity.</text>
</comment>
<keyword evidence="3 5" id="KW-0067">ATP-binding</keyword>
<dbReference type="Proteomes" id="UP001283109">
    <property type="component" value="Unassembled WGS sequence"/>
</dbReference>
<evidence type="ECO:0000256" key="5">
    <source>
        <dbReference type="HAMAP-Rule" id="MF_01609"/>
    </source>
</evidence>
<proteinExistence type="inferred from homology"/>
<evidence type="ECO:0000313" key="6">
    <source>
        <dbReference type="EMBL" id="MDW4573709.1"/>
    </source>
</evidence>
<dbReference type="PANTHER" id="PTHR36510:SF1">
    <property type="entry name" value="GLUTAMATE--CYSTEINE LIGASE 2-RELATED"/>
    <property type="match status" value="1"/>
</dbReference>
<evidence type="ECO:0000256" key="1">
    <source>
        <dbReference type="ARBA" id="ARBA00022598"/>
    </source>
</evidence>
<evidence type="ECO:0000313" key="7">
    <source>
        <dbReference type="Proteomes" id="UP001283109"/>
    </source>
</evidence>
<comment type="catalytic activity">
    <reaction evidence="4 5">
        <text>L-cysteine + L-glutamate + ATP = gamma-L-glutamyl-L-cysteine + ADP + phosphate + H(+)</text>
        <dbReference type="Rhea" id="RHEA:13285"/>
        <dbReference type="ChEBI" id="CHEBI:15378"/>
        <dbReference type="ChEBI" id="CHEBI:29985"/>
        <dbReference type="ChEBI" id="CHEBI:30616"/>
        <dbReference type="ChEBI" id="CHEBI:35235"/>
        <dbReference type="ChEBI" id="CHEBI:43474"/>
        <dbReference type="ChEBI" id="CHEBI:58173"/>
        <dbReference type="ChEBI" id="CHEBI:456216"/>
        <dbReference type="EC" id="6.3.2.2"/>
    </reaction>
</comment>
<dbReference type="InterPro" id="IPR050141">
    <property type="entry name" value="GCL_type2/YbdK_subfam"/>
</dbReference>
<dbReference type="GO" id="GO:0016874">
    <property type="term" value="F:ligase activity"/>
    <property type="evidence" value="ECO:0007669"/>
    <property type="project" value="UniProtKB-KW"/>
</dbReference>
<reference evidence="6 7" key="1">
    <citation type="submission" date="2023-11" db="EMBL/GenBank/DDBJ databases">
        <title>Draft genome sequence of Microbacterium arthrosphaerae JCM 30492.</title>
        <authorList>
            <person name="Zhang G."/>
            <person name="Ding Y."/>
        </authorList>
    </citation>
    <scope>NUCLEOTIDE SEQUENCE [LARGE SCALE GENOMIC DNA]</scope>
    <source>
        <strain evidence="6 7">JCM 30492</strain>
    </source>
</reference>
<keyword evidence="1 5" id="KW-0436">Ligase</keyword>
<dbReference type="EMBL" id="JAWQEV010000004">
    <property type="protein sequence ID" value="MDW4573709.1"/>
    <property type="molecule type" value="Genomic_DNA"/>
</dbReference>
<dbReference type="RefSeq" id="WP_318354227.1">
    <property type="nucleotide sequence ID" value="NZ_JAWQEV010000004.1"/>
</dbReference>
<accession>A0ABU4H761</accession>
<keyword evidence="7" id="KW-1185">Reference proteome</keyword>
<comment type="caution">
    <text evidence="6">The sequence shown here is derived from an EMBL/GenBank/DDBJ whole genome shotgun (WGS) entry which is preliminary data.</text>
</comment>
<dbReference type="InterPro" id="IPR014746">
    <property type="entry name" value="Gln_synth/guanido_kin_cat_dom"/>
</dbReference>
<dbReference type="PANTHER" id="PTHR36510">
    <property type="entry name" value="GLUTAMATE--CYSTEINE LIGASE 2-RELATED"/>
    <property type="match status" value="1"/>
</dbReference>
<keyword evidence="2 5" id="KW-0547">Nucleotide-binding</keyword>
<dbReference type="EC" id="6.3.2.2" evidence="5"/>
<evidence type="ECO:0000256" key="4">
    <source>
        <dbReference type="ARBA" id="ARBA00048819"/>
    </source>
</evidence>
<dbReference type="HAMAP" id="MF_01609">
    <property type="entry name" value="Glu_cys_ligase_2"/>
    <property type="match status" value="1"/>
</dbReference>